<feature type="transmembrane region" description="Helical" evidence="6">
    <location>
        <begin position="101"/>
        <end position="123"/>
    </location>
</feature>
<evidence type="ECO:0000256" key="5">
    <source>
        <dbReference type="ARBA" id="ARBA00023136"/>
    </source>
</evidence>
<feature type="transmembrane region" description="Helical" evidence="6">
    <location>
        <begin position="157"/>
        <end position="178"/>
    </location>
</feature>
<accession>A0A2A3ENX2</accession>
<dbReference type="CDD" id="cd10430">
    <property type="entry name" value="BI-1"/>
    <property type="match status" value="1"/>
</dbReference>
<dbReference type="EMBL" id="KZ288215">
    <property type="protein sequence ID" value="PBC32731.1"/>
    <property type="molecule type" value="Genomic_DNA"/>
</dbReference>
<dbReference type="Pfam" id="PF01027">
    <property type="entry name" value="Bax1-I"/>
    <property type="match status" value="1"/>
</dbReference>
<organism evidence="7 8">
    <name type="scientific">Apis cerana cerana</name>
    <name type="common">Oriental honeybee</name>
    <dbReference type="NCBI Taxonomy" id="94128"/>
    <lineage>
        <taxon>Eukaryota</taxon>
        <taxon>Metazoa</taxon>
        <taxon>Ecdysozoa</taxon>
        <taxon>Arthropoda</taxon>
        <taxon>Hexapoda</taxon>
        <taxon>Insecta</taxon>
        <taxon>Pterygota</taxon>
        <taxon>Neoptera</taxon>
        <taxon>Endopterygota</taxon>
        <taxon>Hymenoptera</taxon>
        <taxon>Apocrita</taxon>
        <taxon>Aculeata</taxon>
        <taxon>Apoidea</taxon>
        <taxon>Anthophila</taxon>
        <taxon>Apidae</taxon>
        <taxon>Apis</taxon>
    </lineage>
</organism>
<dbReference type="PANTHER" id="PTHR23291:SF32">
    <property type="entry name" value="BAX INHIBITOR 1"/>
    <property type="match status" value="1"/>
</dbReference>
<dbReference type="GO" id="GO:0019899">
    <property type="term" value="F:enzyme binding"/>
    <property type="evidence" value="ECO:0007669"/>
    <property type="project" value="TreeGrafter"/>
</dbReference>
<dbReference type="GO" id="GO:0033119">
    <property type="term" value="P:negative regulation of RNA splicing"/>
    <property type="evidence" value="ECO:0007669"/>
    <property type="project" value="TreeGrafter"/>
</dbReference>
<feature type="transmembrane region" description="Helical" evidence="6">
    <location>
        <begin position="129"/>
        <end position="150"/>
    </location>
</feature>
<keyword evidence="8" id="KW-1185">Reference proteome</keyword>
<dbReference type="InterPro" id="IPR006214">
    <property type="entry name" value="Bax_inhibitor_1-related"/>
</dbReference>
<dbReference type="GO" id="GO:0034620">
    <property type="term" value="P:cellular response to unfolded protein"/>
    <property type="evidence" value="ECO:0007669"/>
    <property type="project" value="TreeGrafter"/>
</dbReference>
<comment type="subcellular location">
    <subcellularLocation>
        <location evidence="1">Membrane</location>
        <topology evidence="1">Multi-pass membrane protein</topology>
    </subcellularLocation>
</comment>
<proteinExistence type="inferred from homology"/>
<reference evidence="7 8" key="1">
    <citation type="submission" date="2014-07" db="EMBL/GenBank/DDBJ databases">
        <title>Genomic and transcriptomic analysis on Apis cerana provide comprehensive insights into honey bee biology.</title>
        <authorList>
            <person name="Diao Q."/>
            <person name="Sun L."/>
            <person name="Zheng H."/>
            <person name="Zheng H."/>
            <person name="Xu S."/>
            <person name="Wang S."/>
            <person name="Zeng Z."/>
            <person name="Hu F."/>
            <person name="Su S."/>
            <person name="Wu J."/>
        </authorList>
    </citation>
    <scope>NUCLEOTIDE SEQUENCE [LARGE SCALE GENOMIC DNA]</scope>
    <source>
        <tissue evidence="7">Pupae without intestine</tissue>
    </source>
</reference>
<evidence type="ECO:0000313" key="8">
    <source>
        <dbReference type="Proteomes" id="UP000242457"/>
    </source>
</evidence>
<dbReference type="GO" id="GO:0031966">
    <property type="term" value="C:mitochondrial membrane"/>
    <property type="evidence" value="ECO:0007669"/>
    <property type="project" value="TreeGrafter"/>
</dbReference>
<sequence>MATIIPRKAQLYKHSHIYSYKPNHYNIGYIFLKCLEPPVRQHLKNVYGCLSMSTLSAAAGVYIHMFSELLQANFLTTLGTLGLLFALVSTPDNGKNQKLRLSYLLGFAFFSGLGLGPLLQLVMNVNPSIIVTALIGTTIIFVSFSISSLLAERGRWLYLGGTLISLLNIMVLFSFVNLFLRWSLFYQAHLYIGLFLMCGFVIYDTQLIIEKFHIGSKDFILHSLDLFVDFIGIFRYLVIILTQKEMSKDQRKRRD</sequence>
<evidence type="ECO:0000256" key="4">
    <source>
        <dbReference type="ARBA" id="ARBA00022989"/>
    </source>
</evidence>
<evidence type="ECO:0000256" key="1">
    <source>
        <dbReference type="ARBA" id="ARBA00004141"/>
    </source>
</evidence>
<dbReference type="AlphaFoldDB" id="A0A2A3ENX2"/>
<feature type="transmembrane region" description="Helical" evidence="6">
    <location>
        <begin position="224"/>
        <end position="242"/>
    </location>
</feature>
<dbReference type="Proteomes" id="UP000242457">
    <property type="component" value="Unassembled WGS sequence"/>
</dbReference>
<keyword evidence="5 6" id="KW-0472">Membrane</keyword>
<protein>
    <submittedName>
        <fullName evidence="7">Bax inhibitor</fullName>
    </submittedName>
</protein>
<dbReference type="PANTHER" id="PTHR23291">
    <property type="entry name" value="BAX INHIBITOR-RELATED"/>
    <property type="match status" value="1"/>
</dbReference>
<dbReference type="OrthoDB" id="1277691at2759"/>
<evidence type="ECO:0000256" key="3">
    <source>
        <dbReference type="ARBA" id="ARBA00022692"/>
    </source>
</evidence>
<keyword evidence="3 6" id="KW-0812">Transmembrane</keyword>
<comment type="similarity">
    <text evidence="2 6">Belongs to the BI1 family.</text>
</comment>
<evidence type="ECO:0000256" key="2">
    <source>
        <dbReference type="ARBA" id="ARBA00010350"/>
    </source>
</evidence>
<evidence type="ECO:0000313" key="7">
    <source>
        <dbReference type="EMBL" id="PBC32731.1"/>
    </source>
</evidence>
<dbReference type="STRING" id="94128.A0A2A3ENX2"/>
<dbReference type="GO" id="GO:2001234">
    <property type="term" value="P:negative regulation of apoptotic signaling pathway"/>
    <property type="evidence" value="ECO:0007669"/>
    <property type="project" value="TreeGrafter"/>
</dbReference>
<gene>
    <name evidence="7" type="ORF">APICC_01931</name>
</gene>
<name>A0A2A3ENX2_APICC</name>
<feature type="transmembrane region" description="Helical" evidence="6">
    <location>
        <begin position="69"/>
        <end position="89"/>
    </location>
</feature>
<keyword evidence="4 6" id="KW-1133">Transmembrane helix</keyword>
<feature type="transmembrane region" description="Helical" evidence="6">
    <location>
        <begin position="184"/>
        <end position="203"/>
    </location>
</feature>
<evidence type="ECO:0000256" key="6">
    <source>
        <dbReference type="RuleBase" id="RU004379"/>
    </source>
</evidence>